<proteinExistence type="predicted"/>
<dbReference type="GO" id="GO:0008483">
    <property type="term" value="F:transaminase activity"/>
    <property type="evidence" value="ECO:0007669"/>
    <property type="project" value="InterPro"/>
</dbReference>
<organism evidence="1">
    <name type="scientific">marine metagenome</name>
    <dbReference type="NCBI Taxonomy" id="408172"/>
    <lineage>
        <taxon>unclassified sequences</taxon>
        <taxon>metagenomes</taxon>
        <taxon>ecological metagenomes</taxon>
    </lineage>
</organism>
<accession>A0A383D0J3</accession>
<dbReference type="GO" id="GO:0030170">
    <property type="term" value="F:pyridoxal phosphate binding"/>
    <property type="evidence" value="ECO:0007669"/>
    <property type="project" value="InterPro"/>
</dbReference>
<dbReference type="InterPro" id="IPR005814">
    <property type="entry name" value="Aminotrans_3"/>
</dbReference>
<name>A0A383D0J3_9ZZZZ</name>
<protein>
    <recommendedName>
        <fullName evidence="2">Ornithine aminotransferase</fullName>
    </recommendedName>
</protein>
<gene>
    <name evidence="1" type="ORF">METZ01_LOCUS490663</name>
</gene>
<dbReference type="Pfam" id="PF00202">
    <property type="entry name" value="Aminotran_3"/>
    <property type="match status" value="1"/>
</dbReference>
<dbReference type="AlphaFoldDB" id="A0A383D0J3"/>
<evidence type="ECO:0000313" key="1">
    <source>
        <dbReference type="EMBL" id="SVE37809.1"/>
    </source>
</evidence>
<dbReference type="InterPro" id="IPR015422">
    <property type="entry name" value="PyrdxlP-dep_Trfase_small"/>
</dbReference>
<dbReference type="Gene3D" id="3.90.1150.10">
    <property type="entry name" value="Aspartate Aminotransferase, domain 1"/>
    <property type="match status" value="1"/>
</dbReference>
<reference evidence="1" key="1">
    <citation type="submission" date="2018-05" db="EMBL/GenBank/DDBJ databases">
        <authorList>
            <person name="Lanie J.A."/>
            <person name="Ng W.-L."/>
            <person name="Kazmierczak K.M."/>
            <person name="Andrzejewski T.M."/>
            <person name="Davidsen T.M."/>
            <person name="Wayne K.J."/>
            <person name="Tettelin H."/>
            <person name="Glass J.I."/>
            <person name="Rusch D."/>
            <person name="Podicherti R."/>
            <person name="Tsui H.-C.T."/>
            <person name="Winkler M.E."/>
        </authorList>
    </citation>
    <scope>NUCLEOTIDE SEQUENCE</scope>
</reference>
<dbReference type="InterPro" id="IPR015424">
    <property type="entry name" value="PyrdxlP-dep_Trfase"/>
</dbReference>
<dbReference type="EMBL" id="UINC01213159">
    <property type="protein sequence ID" value="SVE37809.1"/>
    <property type="molecule type" value="Genomic_DNA"/>
</dbReference>
<evidence type="ECO:0008006" key="2">
    <source>
        <dbReference type="Google" id="ProtNLM"/>
    </source>
</evidence>
<dbReference type="SUPFAM" id="SSF53383">
    <property type="entry name" value="PLP-dependent transferases"/>
    <property type="match status" value="1"/>
</dbReference>
<sequence length="73" mass="8221">KIKDIRGSGLLTAFEMFDHPKLNGHQVSLKLLEHGVYAKETHHTTIRIAPALTIEAWQIDNIADAIYKVIKSL</sequence>
<feature type="non-terminal residue" evidence="1">
    <location>
        <position position="1"/>
    </location>
</feature>